<feature type="region of interest" description="Disordered" evidence="1">
    <location>
        <begin position="1"/>
        <end position="33"/>
    </location>
</feature>
<evidence type="ECO:0000313" key="2">
    <source>
        <dbReference type="EMBL" id="PNI33450.1"/>
    </source>
</evidence>
<accession>A0A2J8KEJ9</accession>
<comment type="caution">
    <text evidence="2">The sequence shown here is derived from an EMBL/GenBank/DDBJ whole genome shotgun (WGS) entry which is preliminary data.</text>
</comment>
<feature type="compositionally biased region" description="Basic and acidic residues" evidence="1">
    <location>
        <begin position="11"/>
        <end position="33"/>
    </location>
</feature>
<evidence type="ECO:0000313" key="3">
    <source>
        <dbReference type="Proteomes" id="UP000236370"/>
    </source>
</evidence>
<sequence>MRFVKRTLTRCRQEAQKKDSPHPENKNAEVGEGREVAMKPALEAQGCRAVPLFTADGKRTQASVPSAAARLLPHICAASS</sequence>
<proteinExistence type="predicted"/>
<reference evidence="2 3" key="1">
    <citation type="submission" date="2017-12" db="EMBL/GenBank/DDBJ databases">
        <title>High-resolution comparative analysis of great ape genomes.</title>
        <authorList>
            <person name="Pollen A."/>
            <person name="Hastie A."/>
            <person name="Hormozdiari F."/>
            <person name="Dougherty M."/>
            <person name="Liu R."/>
            <person name="Chaisson M."/>
            <person name="Hoppe E."/>
            <person name="Hill C."/>
            <person name="Pang A."/>
            <person name="Hillier L."/>
            <person name="Baker C."/>
            <person name="Armstrong J."/>
            <person name="Shendure J."/>
            <person name="Paten B."/>
            <person name="Wilson R."/>
            <person name="Chao H."/>
            <person name="Schneider V."/>
            <person name="Ventura M."/>
            <person name="Kronenberg Z."/>
            <person name="Murali S."/>
            <person name="Gordon D."/>
            <person name="Cantsilieris S."/>
            <person name="Munson K."/>
            <person name="Nelson B."/>
            <person name="Raja A."/>
            <person name="Underwood J."/>
            <person name="Diekhans M."/>
            <person name="Fiddes I."/>
            <person name="Haussler D."/>
            <person name="Eichler E."/>
        </authorList>
    </citation>
    <scope>NUCLEOTIDE SEQUENCE [LARGE SCALE GENOMIC DNA]</scope>
    <source>
        <strain evidence="2">Yerkes chimp pedigree #C0471</strain>
    </source>
</reference>
<dbReference type="Proteomes" id="UP000236370">
    <property type="component" value="Unassembled WGS sequence"/>
</dbReference>
<protein>
    <submittedName>
        <fullName evidence="2">Uncharacterized protein</fullName>
    </submittedName>
</protein>
<gene>
    <name evidence="2" type="ORF">CK820_G0039303</name>
</gene>
<name>A0A2J8KEJ9_PANTR</name>
<dbReference type="AlphaFoldDB" id="A0A2J8KEJ9"/>
<organism evidence="2 3">
    <name type="scientific">Pan troglodytes</name>
    <name type="common">Chimpanzee</name>
    <dbReference type="NCBI Taxonomy" id="9598"/>
    <lineage>
        <taxon>Eukaryota</taxon>
        <taxon>Metazoa</taxon>
        <taxon>Chordata</taxon>
        <taxon>Craniata</taxon>
        <taxon>Vertebrata</taxon>
        <taxon>Euteleostomi</taxon>
        <taxon>Mammalia</taxon>
        <taxon>Eutheria</taxon>
        <taxon>Euarchontoglires</taxon>
        <taxon>Primates</taxon>
        <taxon>Haplorrhini</taxon>
        <taxon>Catarrhini</taxon>
        <taxon>Hominidae</taxon>
        <taxon>Pan</taxon>
    </lineage>
</organism>
<dbReference type="EMBL" id="NBAG03000373">
    <property type="protein sequence ID" value="PNI33450.1"/>
    <property type="molecule type" value="Genomic_DNA"/>
</dbReference>
<evidence type="ECO:0000256" key="1">
    <source>
        <dbReference type="SAM" id="MobiDB-lite"/>
    </source>
</evidence>